<dbReference type="RefSeq" id="XP_013956629.1">
    <property type="nucleotide sequence ID" value="XM_014101154.1"/>
</dbReference>
<dbReference type="VEuPathDB" id="FungiDB:TRIVIDRAFT_221684"/>
<name>G9MTQ6_HYPVG</name>
<organism evidence="1 2">
    <name type="scientific">Hypocrea virens (strain Gv29-8 / FGSC 10586)</name>
    <name type="common">Gliocladium virens</name>
    <name type="synonym">Trichoderma virens</name>
    <dbReference type="NCBI Taxonomy" id="413071"/>
    <lineage>
        <taxon>Eukaryota</taxon>
        <taxon>Fungi</taxon>
        <taxon>Dikarya</taxon>
        <taxon>Ascomycota</taxon>
        <taxon>Pezizomycotina</taxon>
        <taxon>Sordariomycetes</taxon>
        <taxon>Hypocreomycetidae</taxon>
        <taxon>Hypocreales</taxon>
        <taxon>Hypocreaceae</taxon>
        <taxon>Trichoderma</taxon>
    </lineage>
</organism>
<evidence type="ECO:0000313" key="1">
    <source>
        <dbReference type="EMBL" id="EHK22406.1"/>
    </source>
</evidence>
<dbReference type="STRING" id="413071.G9MTQ6"/>
<protein>
    <submittedName>
        <fullName evidence="1">Uncharacterized protein</fullName>
    </submittedName>
</protein>
<dbReference type="AlphaFoldDB" id="G9MTQ6"/>
<accession>G9MTQ6</accession>
<reference evidence="1 2" key="1">
    <citation type="journal article" date="2011" name="Genome Biol.">
        <title>Comparative genome sequence analysis underscores mycoparasitism as the ancestral life style of Trichoderma.</title>
        <authorList>
            <person name="Kubicek C.P."/>
            <person name="Herrera-Estrella A."/>
            <person name="Seidl-Seiboth V."/>
            <person name="Martinez D.A."/>
            <person name="Druzhinina I.S."/>
            <person name="Thon M."/>
            <person name="Zeilinger S."/>
            <person name="Casas-Flores S."/>
            <person name="Horwitz B.A."/>
            <person name="Mukherjee P.K."/>
            <person name="Mukherjee M."/>
            <person name="Kredics L."/>
            <person name="Alcaraz L.D."/>
            <person name="Aerts A."/>
            <person name="Antal Z."/>
            <person name="Atanasova L."/>
            <person name="Cervantes-Badillo M.G."/>
            <person name="Challacombe J."/>
            <person name="Chertkov O."/>
            <person name="McCluskey K."/>
            <person name="Coulpier F."/>
            <person name="Deshpande N."/>
            <person name="von Doehren H."/>
            <person name="Ebbole D.J."/>
            <person name="Esquivel-Naranjo E.U."/>
            <person name="Fekete E."/>
            <person name="Flipphi M."/>
            <person name="Glaser F."/>
            <person name="Gomez-Rodriguez E.Y."/>
            <person name="Gruber S."/>
            <person name="Han C."/>
            <person name="Henrissat B."/>
            <person name="Hermosa R."/>
            <person name="Hernandez-Onate M."/>
            <person name="Karaffa L."/>
            <person name="Kosti I."/>
            <person name="Le Crom S."/>
            <person name="Lindquist E."/>
            <person name="Lucas S."/>
            <person name="Luebeck M."/>
            <person name="Luebeck P.S."/>
            <person name="Margeot A."/>
            <person name="Metz B."/>
            <person name="Misra M."/>
            <person name="Nevalainen H."/>
            <person name="Omann M."/>
            <person name="Packer N."/>
            <person name="Perrone G."/>
            <person name="Uresti-Rivera E.E."/>
            <person name="Salamov A."/>
            <person name="Schmoll M."/>
            <person name="Seiboth B."/>
            <person name="Shapiro H."/>
            <person name="Sukno S."/>
            <person name="Tamayo-Ramos J.A."/>
            <person name="Tisch D."/>
            <person name="Wiest A."/>
            <person name="Wilkinson H.H."/>
            <person name="Zhang M."/>
            <person name="Coutinho P.M."/>
            <person name="Kenerley C.M."/>
            <person name="Monte E."/>
            <person name="Baker S.E."/>
            <person name="Grigoriev I.V."/>
        </authorList>
    </citation>
    <scope>NUCLEOTIDE SEQUENCE [LARGE SCALE GENOMIC DNA]</scope>
    <source>
        <strain evidence="2">Gv29-8 / FGSC 10586</strain>
    </source>
</reference>
<dbReference type="EMBL" id="ABDF02000006">
    <property type="protein sequence ID" value="EHK22406.1"/>
    <property type="molecule type" value="Genomic_DNA"/>
</dbReference>
<dbReference type="OrthoDB" id="5154134at2759"/>
<evidence type="ECO:0000313" key="2">
    <source>
        <dbReference type="Proteomes" id="UP000007115"/>
    </source>
</evidence>
<keyword evidence="2" id="KW-1185">Reference proteome</keyword>
<sequence length="382" mass="42919">MARRLERVFNHTFPLLNWKHPVKVSDLEGLWSEDYDPFKRENVFADGPKTRSIFAEAFATENPPTEWKRMKDFYRRTKIKKAVSVTLRIVSLRRTLRSRLILPDGSISFPAADILPMIISTEELQFDAGRRAVILKHGREAATNSFSFGGDTLANFTSSQQGLTPSEREDSINISAYREGILVAFDSRNLKILYSNVENVFAPSASSPSASMAESTSTIALKLPSQYSSATSDSAAPIIDWPSRTWTVTHSTLSIFFTNMDNIFSKEINKNLGGLGRYSGLTMTEKQQQRLLGRASKDDAPTAGVDHLQRLLSFDNDAGLDYFFFPRACLDSEVIAPAGRPGWLTWLIATSPIMARTVELCHQHVHKNRERVVTYSDTAWIQ</sequence>
<comment type="caution">
    <text evidence="1">The sequence shown here is derived from an EMBL/GenBank/DDBJ whole genome shotgun (WGS) entry which is preliminary data.</text>
</comment>
<gene>
    <name evidence="1" type="ORF">TRIVIDRAFT_221684</name>
</gene>
<dbReference type="Proteomes" id="UP000007115">
    <property type="component" value="Unassembled WGS sequence"/>
</dbReference>
<dbReference type="InParanoid" id="G9MTQ6"/>
<proteinExistence type="predicted"/>
<dbReference type="GeneID" id="25791577"/>
<dbReference type="HOGENOM" id="CLU_723742_0_0_1"/>